<comment type="caution">
    <text evidence="2">The sequence shown here is derived from an EMBL/GenBank/DDBJ whole genome shotgun (WGS) entry which is preliminary data.</text>
</comment>
<keyword evidence="1" id="KW-0472">Membrane</keyword>
<feature type="transmembrane region" description="Helical" evidence="1">
    <location>
        <begin position="20"/>
        <end position="48"/>
    </location>
</feature>
<protein>
    <submittedName>
        <fullName evidence="2">Uncharacterized protein</fullName>
    </submittedName>
</protein>
<dbReference type="Proteomes" id="UP000177925">
    <property type="component" value="Unassembled WGS sequence"/>
</dbReference>
<evidence type="ECO:0000313" key="3">
    <source>
        <dbReference type="Proteomes" id="UP000177925"/>
    </source>
</evidence>
<accession>A0A1F6TD12</accession>
<keyword evidence="1" id="KW-0812">Transmembrane</keyword>
<gene>
    <name evidence="2" type="ORF">A2150_03965</name>
</gene>
<name>A0A1F6TD12_9PROT</name>
<evidence type="ECO:0000313" key="2">
    <source>
        <dbReference type="EMBL" id="OGI42956.1"/>
    </source>
</evidence>
<feature type="transmembrane region" description="Helical" evidence="1">
    <location>
        <begin position="60"/>
        <end position="78"/>
    </location>
</feature>
<proteinExistence type="predicted"/>
<dbReference type="EMBL" id="MFSS01000072">
    <property type="protein sequence ID" value="OGI42956.1"/>
    <property type="molecule type" value="Genomic_DNA"/>
</dbReference>
<evidence type="ECO:0000256" key="1">
    <source>
        <dbReference type="SAM" id="Phobius"/>
    </source>
</evidence>
<organism evidence="2 3">
    <name type="scientific">Candidatus Muproteobacteria bacterium RBG_16_64_11</name>
    <dbReference type="NCBI Taxonomy" id="1817758"/>
    <lineage>
        <taxon>Bacteria</taxon>
        <taxon>Pseudomonadati</taxon>
        <taxon>Pseudomonadota</taxon>
        <taxon>Candidatus Muproteobacteria</taxon>
    </lineage>
</organism>
<reference evidence="2 3" key="1">
    <citation type="journal article" date="2016" name="Nat. Commun.">
        <title>Thousands of microbial genomes shed light on interconnected biogeochemical processes in an aquifer system.</title>
        <authorList>
            <person name="Anantharaman K."/>
            <person name="Brown C.T."/>
            <person name="Hug L.A."/>
            <person name="Sharon I."/>
            <person name="Castelle C.J."/>
            <person name="Probst A.J."/>
            <person name="Thomas B.C."/>
            <person name="Singh A."/>
            <person name="Wilkins M.J."/>
            <person name="Karaoz U."/>
            <person name="Brodie E.L."/>
            <person name="Williams K.H."/>
            <person name="Hubbard S.S."/>
            <person name="Banfield J.F."/>
        </authorList>
    </citation>
    <scope>NUCLEOTIDE SEQUENCE [LARGE SCALE GENOMIC DNA]</scope>
</reference>
<keyword evidence="1" id="KW-1133">Transmembrane helix</keyword>
<dbReference type="STRING" id="1817758.A2150_03965"/>
<sequence length="83" mass="8217">MATSNNANSTDSSTDGRLLGILAIAASPGALLISPALFSVAGFFLSLLGLTIAAPKQKMLSIIGLVLALGAGAVGFAFNTPII</sequence>
<dbReference type="AlphaFoldDB" id="A0A1F6TD12"/>